<proteinExistence type="predicted"/>
<dbReference type="AlphaFoldDB" id="A0AA88AD73"/>
<dbReference type="Proteomes" id="UP001187192">
    <property type="component" value="Unassembled WGS sequence"/>
</dbReference>
<protein>
    <submittedName>
        <fullName evidence="2">Uncharacterized protein</fullName>
    </submittedName>
</protein>
<reference evidence="2" key="1">
    <citation type="submission" date="2023-07" db="EMBL/GenBank/DDBJ databases">
        <title>draft genome sequence of fig (Ficus carica).</title>
        <authorList>
            <person name="Takahashi T."/>
            <person name="Nishimura K."/>
        </authorList>
    </citation>
    <scope>NUCLEOTIDE SEQUENCE</scope>
</reference>
<sequence length="94" mass="10366">MIQHEAHAGTDVGQASAMPRHRRGSAKVNGLGQRGQDRAEGRGQADVQTLGVTRSGQTCVGHWWARNARKWGEWLHQWPRYLGGKGNETQARGP</sequence>
<evidence type="ECO:0000313" key="2">
    <source>
        <dbReference type="EMBL" id="GMN49665.1"/>
    </source>
</evidence>
<organism evidence="2 3">
    <name type="scientific">Ficus carica</name>
    <name type="common">Common fig</name>
    <dbReference type="NCBI Taxonomy" id="3494"/>
    <lineage>
        <taxon>Eukaryota</taxon>
        <taxon>Viridiplantae</taxon>
        <taxon>Streptophyta</taxon>
        <taxon>Embryophyta</taxon>
        <taxon>Tracheophyta</taxon>
        <taxon>Spermatophyta</taxon>
        <taxon>Magnoliopsida</taxon>
        <taxon>eudicotyledons</taxon>
        <taxon>Gunneridae</taxon>
        <taxon>Pentapetalae</taxon>
        <taxon>rosids</taxon>
        <taxon>fabids</taxon>
        <taxon>Rosales</taxon>
        <taxon>Moraceae</taxon>
        <taxon>Ficeae</taxon>
        <taxon>Ficus</taxon>
    </lineage>
</organism>
<evidence type="ECO:0000313" key="3">
    <source>
        <dbReference type="Proteomes" id="UP001187192"/>
    </source>
</evidence>
<comment type="caution">
    <text evidence="2">The sequence shown here is derived from an EMBL/GenBank/DDBJ whole genome shotgun (WGS) entry which is preliminary data.</text>
</comment>
<feature type="region of interest" description="Disordered" evidence="1">
    <location>
        <begin position="1"/>
        <end position="50"/>
    </location>
</feature>
<dbReference type="EMBL" id="BTGU01000031">
    <property type="protein sequence ID" value="GMN49665.1"/>
    <property type="molecule type" value="Genomic_DNA"/>
</dbReference>
<accession>A0AA88AD73</accession>
<name>A0AA88AD73_FICCA</name>
<evidence type="ECO:0000256" key="1">
    <source>
        <dbReference type="SAM" id="MobiDB-lite"/>
    </source>
</evidence>
<gene>
    <name evidence="2" type="ORF">TIFTF001_018822</name>
</gene>
<keyword evidence="3" id="KW-1185">Reference proteome</keyword>